<feature type="transmembrane region" description="Helical" evidence="2">
    <location>
        <begin position="86"/>
        <end position="107"/>
    </location>
</feature>
<keyword evidence="2" id="KW-0812">Transmembrane</keyword>
<name>A0A5D2KZJ8_GOSTO</name>
<dbReference type="AlphaFoldDB" id="A0A5D2KZJ8"/>
<reference evidence="4 5" key="1">
    <citation type="submission" date="2019-07" db="EMBL/GenBank/DDBJ databases">
        <title>WGS assembly of Gossypium tomentosum.</title>
        <authorList>
            <person name="Chen Z.J."/>
            <person name="Sreedasyam A."/>
            <person name="Ando A."/>
            <person name="Song Q."/>
            <person name="De L."/>
            <person name="Hulse-Kemp A."/>
            <person name="Ding M."/>
            <person name="Ye W."/>
            <person name="Kirkbride R."/>
            <person name="Jenkins J."/>
            <person name="Plott C."/>
            <person name="Lovell J."/>
            <person name="Lin Y.-M."/>
            <person name="Vaughn R."/>
            <person name="Liu B."/>
            <person name="Li W."/>
            <person name="Simpson S."/>
            <person name="Scheffler B."/>
            <person name="Saski C."/>
            <person name="Grover C."/>
            <person name="Hu G."/>
            <person name="Conover J."/>
            <person name="Carlson J."/>
            <person name="Shu S."/>
            <person name="Boston L."/>
            <person name="Williams M."/>
            <person name="Peterson D."/>
            <person name="Mcgee K."/>
            <person name="Jones D."/>
            <person name="Wendel J."/>
            <person name="Stelly D."/>
            <person name="Grimwood J."/>
            <person name="Schmutz J."/>
        </authorList>
    </citation>
    <scope>NUCLEOTIDE SEQUENCE [LARGE SCALE GENOMIC DNA]</scope>
    <source>
        <strain evidence="4">7179.01</strain>
    </source>
</reference>
<organism evidence="4 5">
    <name type="scientific">Gossypium tomentosum</name>
    <name type="common">Hawaiian cotton</name>
    <name type="synonym">Gossypium sandvicense</name>
    <dbReference type="NCBI Taxonomy" id="34277"/>
    <lineage>
        <taxon>Eukaryota</taxon>
        <taxon>Viridiplantae</taxon>
        <taxon>Streptophyta</taxon>
        <taxon>Embryophyta</taxon>
        <taxon>Tracheophyta</taxon>
        <taxon>Spermatophyta</taxon>
        <taxon>Magnoliopsida</taxon>
        <taxon>eudicotyledons</taxon>
        <taxon>Gunneridae</taxon>
        <taxon>Pentapetalae</taxon>
        <taxon>rosids</taxon>
        <taxon>malvids</taxon>
        <taxon>Malvales</taxon>
        <taxon>Malvaceae</taxon>
        <taxon>Malvoideae</taxon>
        <taxon>Gossypium</taxon>
    </lineage>
</organism>
<keyword evidence="2" id="KW-0472">Membrane</keyword>
<proteinExistence type="predicted"/>
<gene>
    <name evidence="4" type="ORF">ES332_D05G260600v1</name>
</gene>
<evidence type="ECO:0000313" key="4">
    <source>
        <dbReference type="EMBL" id="TYH72521.1"/>
    </source>
</evidence>
<sequence>MINLEITSTVVGLVHLAAVGGTNQVASTSCCYNHAPNLPVFSGFIQAIGKLFRSPLDFLAGKSCSSICGSTWDLICYIENFCVANILKLIMVLVLSYIVLLYLYLLYKVGICQCIAHGLCRMVWGCISCWFSSWEFCCTFLCHKLRNIKRIDRRRRRPRQRKRVTDTSEDDESFSYGSSRPMEVSNHSVSSRLRNYKGVHLRKSLRPRNHRINVGISRDALYKRKPIKHINTVHDIRVTHTSKFAHKGSSYKGRPHHSRRSIL</sequence>
<dbReference type="EMBL" id="CM017627">
    <property type="protein sequence ID" value="TYH72521.1"/>
    <property type="molecule type" value="Genomic_DNA"/>
</dbReference>
<feature type="chain" id="PRO_5023020330" evidence="3">
    <location>
        <begin position="22"/>
        <end position="263"/>
    </location>
</feature>
<evidence type="ECO:0000256" key="3">
    <source>
        <dbReference type="SAM" id="SignalP"/>
    </source>
</evidence>
<dbReference type="Proteomes" id="UP000322667">
    <property type="component" value="Chromosome D05"/>
</dbReference>
<evidence type="ECO:0000256" key="1">
    <source>
        <dbReference type="SAM" id="MobiDB-lite"/>
    </source>
</evidence>
<dbReference type="PANTHER" id="PTHR35278">
    <property type="entry name" value="TRANSMEMBRANE PROTEIN-RELATED"/>
    <property type="match status" value="1"/>
</dbReference>
<accession>A0A5D2KZJ8</accession>
<feature type="signal peptide" evidence="3">
    <location>
        <begin position="1"/>
        <end position="21"/>
    </location>
</feature>
<evidence type="ECO:0000313" key="5">
    <source>
        <dbReference type="Proteomes" id="UP000322667"/>
    </source>
</evidence>
<keyword evidence="5" id="KW-1185">Reference proteome</keyword>
<keyword evidence="2" id="KW-1133">Transmembrane helix</keyword>
<feature type="region of interest" description="Disordered" evidence="1">
    <location>
        <begin position="154"/>
        <end position="191"/>
    </location>
</feature>
<protein>
    <submittedName>
        <fullName evidence="4">Uncharacterized protein</fullName>
    </submittedName>
</protein>
<evidence type="ECO:0000256" key="2">
    <source>
        <dbReference type="SAM" id="Phobius"/>
    </source>
</evidence>
<keyword evidence="3" id="KW-0732">Signal</keyword>
<dbReference type="PANTHER" id="PTHR35278:SF1">
    <property type="entry name" value="F8K7.16"/>
    <property type="match status" value="1"/>
</dbReference>